<sequence>MNLLSTILNLAARILLAVASLVLFFVMLLVGLAVLAGVLVWSLLRGRKPVLHTATFKRATHMGAHAWGRRPPPGGRMTDSAEVVDVEVREVPHNDPRLER</sequence>
<organism evidence="2 3">
    <name type="scientific">Roseateles amylovorans</name>
    <dbReference type="NCBI Taxonomy" id="2978473"/>
    <lineage>
        <taxon>Bacteria</taxon>
        <taxon>Pseudomonadati</taxon>
        <taxon>Pseudomonadota</taxon>
        <taxon>Betaproteobacteria</taxon>
        <taxon>Burkholderiales</taxon>
        <taxon>Sphaerotilaceae</taxon>
        <taxon>Roseateles</taxon>
    </lineage>
</organism>
<accession>A0ABY6AVH9</accession>
<feature type="transmembrane region" description="Helical" evidence="1">
    <location>
        <begin position="12"/>
        <end position="44"/>
    </location>
</feature>
<keyword evidence="1" id="KW-0812">Transmembrane</keyword>
<protein>
    <submittedName>
        <fullName evidence="2">Uncharacterized protein</fullName>
    </submittedName>
</protein>
<dbReference type="RefSeq" id="WP_261756120.1">
    <property type="nucleotide sequence ID" value="NZ_CP104562.2"/>
</dbReference>
<evidence type="ECO:0000313" key="3">
    <source>
        <dbReference type="Proteomes" id="UP001064933"/>
    </source>
</evidence>
<dbReference type="Proteomes" id="UP001064933">
    <property type="component" value="Chromosome"/>
</dbReference>
<proteinExistence type="predicted"/>
<evidence type="ECO:0000313" key="2">
    <source>
        <dbReference type="EMBL" id="UXH76389.1"/>
    </source>
</evidence>
<keyword evidence="1" id="KW-1133">Transmembrane helix</keyword>
<keyword evidence="3" id="KW-1185">Reference proteome</keyword>
<dbReference type="EMBL" id="CP104562">
    <property type="protein sequence ID" value="UXH76389.1"/>
    <property type="molecule type" value="Genomic_DNA"/>
</dbReference>
<keyword evidence="1" id="KW-0472">Membrane</keyword>
<name>A0ABY6AVH9_9BURK</name>
<reference evidence="2" key="1">
    <citation type="submission" date="2022-10" db="EMBL/GenBank/DDBJ databases">
        <title>Characterization and whole genome sequencing of a new Roseateles species, isolated from fresh water.</title>
        <authorList>
            <person name="Guliayeva D.Y."/>
            <person name="Akhremchuk A.E."/>
            <person name="Sikolenko M.A."/>
            <person name="Valentovich L.N."/>
            <person name="Sidarenka A.V."/>
        </authorList>
    </citation>
    <scope>NUCLEOTIDE SEQUENCE</scope>
    <source>
        <strain evidence="2">BIM B-1768</strain>
    </source>
</reference>
<gene>
    <name evidence="2" type="ORF">N4261_15115</name>
</gene>
<evidence type="ECO:0000256" key="1">
    <source>
        <dbReference type="SAM" id="Phobius"/>
    </source>
</evidence>